<evidence type="ECO:0000259" key="8">
    <source>
        <dbReference type="PROSITE" id="PS50110"/>
    </source>
</evidence>
<dbReference type="Gene3D" id="1.10.287.130">
    <property type="match status" value="1"/>
</dbReference>
<evidence type="ECO:0000313" key="10">
    <source>
        <dbReference type="Proteomes" id="UP000662185"/>
    </source>
</evidence>
<proteinExistence type="predicted"/>
<feature type="domain" description="Response regulatory" evidence="8">
    <location>
        <begin position="6"/>
        <end position="122"/>
    </location>
</feature>
<dbReference type="PROSITE" id="PS50109">
    <property type="entry name" value="HIS_KIN"/>
    <property type="match status" value="1"/>
</dbReference>
<dbReference type="RefSeq" id="WP_190557774.1">
    <property type="nucleotide sequence ID" value="NZ_JACJQU010000002.1"/>
</dbReference>
<feature type="domain" description="Histidine kinase" evidence="7">
    <location>
        <begin position="144"/>
        <end position="360"/>
    </location>
</feature>
<dbReference type="SMART" id="SM00448">
    <property type="entry name" value="REC"/>
    <property type="match status" value="1"/>
</dbReference>
<dbReference type="EMBL" id="JACJQU010000002">
    <property type="protein sequence ID" value="MBD2292916.1"/>
    <property type="molecule type" value="Genomic_DNA"/>
</dbReference>
<dbReference type="SUPFAM" id="SSF52172">
    <property type="entry name" value="CheY-like"/>
    <property type="match status" value="1"/>
</dbReference>
<dbReference type="InterPro" id="IPR003661">
    <property type="entry name" value="HisK_dim/P_dom"/>
</dbReference>
<dbReference type="PROSITE" id="PS50110">
    <property type="entry name" value="RESPONSE_REGULATORY"/>
    <property type="match status" value="1"/>
</dbReference>
<dbReference type="AlphaFoldDB" id="A0A926WG93"/>
<dbReference type="PANTHER" id="PTHR43547">
    <property type="entry name" value="TWO-COMPONENT HISTIDINE KINASE"/>
    <property type="match status" value="1"/>
</dbReference>
<dbReference type="CDD" id="cd00075">
    <property type="entry name" value="HATPase"/>
    <property type="match status" value="1"/>
</dbReference>
<evidence type="ECO:0000256" key="4">
    <source>
        <dbReference type="ARBA" id="ARBA00022777"/>
    </source>
</evidence>
<reference evidence="10" key="1">
    <citation type="journal article" date="2020" name="ISME J.">
        <title>Comparative genomics reveals insights into cyanobacterial evolution and habitat adaptation.</title>
        <authorList>
            <person name="Chen M.Y."/>
            <person name="Teng W.K."/>
            <person name="Zhao L."/>
            <person name="Hu C.X."/>
            <person name="Zhou Y.K."/>
            <person name="Han B.P."/>
            <person name="Song L.R."/>
            <person name="Shu W.S."/>
        </authorList>
    </citation>
    <scope>NUCLEOTIDE SEQUENCE [LARGE SCALE GENOMIC DNA]</scope>
    <source>
        <strain evidence="10">FACHB-251</strain>
    </source>
</reference>
<evidence type="ECO:0000256" key="3">
    <source>
        <dbReference type="ARBA" id="ARBA00022553"/>
    </source>
</evidence>
<evidence type="ECO:0000259" key="7">
    <source>
        <dbReference type="PROSITE" id="PS50109"/>
    </source>
</evidence>
<comment type="catalytic activity">
    <reaction evidence="1">
        <text>ATP + protein L-histidine = ADP + protein N-phospho-L-histidine.</text>
        <dbReference type="EC" id="2.7.13.3"/>
    </reaction>
</comment>
<dbReference type="Gene3D" id="3.30.565.10">
    <property type="entry name" value="Histidine kinase-like ATPase, C-terminal domain"/>
    <property type="match status" value="1"/>
</dbReference>
<dbReference type="SMART" id="SM00387">
    <property type="entry name" value="HATPase_c"/>
    <property type="match status" value="1"/>
</dbReference>
<dbReference type="Pfam" id="PF00072">
    <property type="entry name" value="Response_reg"/>
    <property type="match status" value="1"/>
</dbReference>
<organism evidence="9 10">
    <name type="scientific">Anabaena sphaerica FACHB-251</name>
    <dbReference type="NCBI Taxonomy" id="2692883"/>
    <lineage>
        <taxon>Bacteria</taxon>
        <taxon>Bacillati</taxon>
        <taxon>Cyanobacteriota</taxon>
        <taxon>Cyanophyceae</taxon>
        <taxon>Nostocales</taxon>
        <taxon>Nostocaceae</taxon>
        <taxon>Anabaena</taxon>
    </lineage>
</organism>
<keyword evidence="5" id="KW-0902">Two-component regulatory system</keyword>
<dbReference type="Pfam" id="PF02518">
    <property type="entry name" value="HATPase_c"/>
    <property type="match status" value="1"/>
</dbReference>
<comment type="caution">
    <text evidence="9">The sequence shown here is derived from an EMBL/GenBank/DDBJ whole genome shotgun (WGS) entry which is preliminary data.</text>
</comment>
<protein>
    <recommendedName>
        <fullName evidence="2">histidine kinase</fullName>
        <ecNumber evidence="2">2.7.13.3</ecNumber>
    </recommendedName>
</protein>
<dbReference type="InterPro" id="IPR001789">
    <property type="entry name" value="Sig_transdc_resp-reg_receiver"/>
</dbReference>
<evidence type="ECO:0000256" key="2">
    <source>
        <dbReference type="ARBA" id="ARBA00012438"/>
    </source>
</evidence>
<keyword evidence="10" id="KW-1185">Reference proteome</keyword>
<keyword evidence="4 9" id="KW-0418">Kinase</keyword>
<feature type="modified residue" description="4-aspartylphosphate" evidence="6">
    <location>
        <position position="55"/>
    </location>
</feature>
<dbReference type="EC" id="2.7.13.3" evidence="2"/>
<dbReference type="Pfam" id="PF00512">
    <property type="entry name" value="HisKA"/>
    <property type="match status" value="1"/>
</dbReference>
<dbReference type="InterPro" id="IPR004358">
    <property type="entry name" value="Sig_transdc_His_kin-like_C"/>
</dbReference>
<keyword evidence="3 6" id="KW-0597">Phosphoprotein</keyword>
<dbReference type="Proteomes" id="UP000662185">
    <property type="component" value="Unassembled WGS sequence"/>
</dbReference>
<evidence type="ECO:0000256" key="5">
    <source>
        <dbReference type="ARBA" id="ARBA00023012"/>
    </source>
</evidence>
<dbReference type="InterPro" id="IPR011006">
    <property type="entry name" value="CheY-like_superfamily"/>
</dbReference>
<dbReference type="PANTHER" id="PTHR43547:SF2">
    <property type="entry name" value="HYBRID SIGNAL TRANSDUCTION HISTIDINE KINASE C"/>
    <property type="match status" value="1"/>
</dbReference>
<dbReference type="Gene3D" id="3.40.50.2300">
    <property type="match status" value="1"/>
</dbReference>
<keyword evidence="4 9" id="KW-0808">Transferase</keyword>
<dbReference type="CDD" id="cd00082">
    <property type="entry name" value="HisKA"/>
    <property type="match status" value="1"/>
</dbReference>
<evidence type="ECO:0000313" key="9">
    <source>
        <dbReference type="EMBL" id="MBD2292916.1"/>
    </source>
</evidence>
<dbReference type="SUPFAM" id="SSF55874">
    <property type="entry name" value="ATPase domain of HSP90 chaperone/DNA topoisomerase II/histidine kinase"/>
    <property type="match status" value="1"/>
</dbReference>
<gene>
    <name evidence="9" type="ORF">H6G06_05330</name>
</gene>
<dbReference type="PRINTS" id="PR00344">
    <property type="entry name" value="BCTRLSENSOR"/>
</dbReference>
<dbReference type="GO" id="GO:0000155">
    <property type="term" value="F:phosphorelay sensor kinase activity"/>
    <property type="evidence" value="ECO:0007669"/>
    <property type="project" value="InterPro"/>
</dbReference>
<name>A0A926WG93_9NOST</name>
<dbReference type="SMART" id="SM00388">
    <property type="entry name" value="HisKA"/>
    <property type="match status" value="1"/>
</dbReference>
<sequence length="363" mass="40906">MNTLSSILIVDDEPNNFDVIETFLYNENYQLYYAQNGHKAITSLERVQPDVILMDVMMPEMDGLETCQLIKQSARWQPVPIIMVTALTSKEDLARCLSAGADDFISKPIHGMELRSRIHSMLRIKHQYDQVQELLKWREDMVNMMVHDLRNSLTSMILSAHILKYPKLSPEKQQVKVDQIISAGEELQSMIDGLLIMAKLESGKMILNYSEVDIYSLCQSVVEEFSAIAEKKNIQFISELPEPGGSLKVDVAIFRRIINNLISNAIKFSPVNSQIILRANYIETGSAKFEIADFGPGVKKELREKIFDKYEIGTTINNTSQTGLGLAFCKIAIEAHGGKITLQDNHPQGSIFTVEVSEVVTSF</sequence>
<evidence type="ECO:0000256" key="6">
    <source>
        <dbReference type="PROSITE-ProRule" id="PRU00169"/>
    </source>
</evidence>
<accession>A0A926WG93</accession>
<dbReference type="InterPro" id="IPR003594">
    <property type="entry name" value="HATPase_dom"/>
</dbReference>
<dbReference type="InterPro" id="IPR005467">
    <property type="entry name" value="His_kinase_dom"/>
</dbReference>
<evidence type="ECO:0000256" key="1">
    <source>
        <dbReference type="ARBA" id="ARBA00000085"/>
    </source>
</evidence>
<dbReference type="InterPro" id="IPR036890">
    <property type="entry name" value="HATPase_C_sf"/>
</dbReference>